<protein>
    <submittedName>
        <fullName evidence="1">Uncharacterized protein</fullName>
    </submittedName>
</protein>
<dbReference type="Proteomes" id="UP001189624">
    <property type="component" value="Chromosome 8"/>
</dbReference>
<dbReference type="EMBL" id="OY731405">
    <property type="protein sequence ID" value="CAJ1972206.1"/>
    <property type="molecule type" value="Genomic_DNA"/>
</dbReference>
<accession>A0AA86ST47</accession>
<dbReference type="AlphaFoldDB" id="A0AA86ST47"/>
<evidence type="ECO:0000313" key="2">
    <source>
        <dbReference type="Proteomes" id="UP001189624"/>
    </source>
</evidence>
<organism evidence="1 2">
    <name type="scientific">Sphenostylis stenocarpa</name>
    <dbReference type="NCBI Taxonomy" id="92480"/>
    <lineage>
        <taxon>Eukaryota</taxon>
        <taxon>Viridiplantae</taxon>
        <taxon>Streptophyta</taxon>
        <taxon>Embryophyta</taxon>
        <taxon>Tracheophyta</taxon>
        <taxon>Spermatophyta</taxon>
        <taxon>Magnoliopsida</taxon>
        <taxon>eudicotyledons</taxon>
        <taxon>Gunneridae</taxon>
        <taxon>Pentapetalae</taxon>
        <taxon>rosids</taxon>
        <taxon>fabids</taxon>
        <taxon>Fabales</taxon>
        <taxon>Fabaceae</taxon>
        <taxon>Papilionoideae</taxon>
        <taxon>50 kb inversion clade</taxon>
        <taxon>NPAAA clade</taxon>
        <taxon>indigoferoid/millettioid clade</taxon>
        <taxon>Phaseoleae</taxon>
        <taxon>Sphenostylis</taxon>
    </lineage>
</organism>
<proteinExistence type="predicted"/>
<keyword evidence="2" id="KW-1185">Reference proteome</keyword>
<gene>
    <name evidence="1" type="ORF">AYBTSS11_LOCUS24255</name>
</gene>
<sequence length="265" mass="30042">MQATSSYAPAPSPIVSVTALGQSLLLVAAHEDKTKLALAETGKALKQSRTSGSSPLHCMKQTDRLDLLHFFPRDLTTYLRDEFVTQQVETKNGFQRGRLGRQIELLSYDESPSINRQSDRLHLRWCGLPGQIATKAFTLEGEGFIGEFQSLTKPSSRSTGNFPICFECLKYKYKKRGRGNLDFDGSQFNRFAPILYLSKVKVKRRNSYSNYRSRVPDCLTAEMPLQSIAQGPMASRVERIPRAFPEKVLLFGFKLWLRLRNDLPD</sequence>
<dbReference type="Gramene" id="rna-AYBTSS11_LOCUS24255">
    <property type="protein sequence ID" value="CAJ1972206.1"/>
    <property type="gene ID" value="gene-AYBTSS11_LOCUS24255"/>
</dbReference>
<evidence type="ECO:0000313" key="1">
    <source>
        <dbReference type="EMBL" id="CAJ1972206.1"/>
    </source>
</evidence>
<reference evidence="1" key="1">
    <citation type="submission" date="2023-10" db="EMBL/GenBank/DDBJ databases">
        <authorList>
            <person name="Domelevo Entfellner J.-B."/>
        </authorList>
    </citation>
    <scope>NUCLEOTIDE SEQUENCE</scope>
</reference>
<name>A0AA86ST47_9FABA</name>